<evidence type="ECO:0008006" key="3">
    <source>
        <dbReference type="Google" id="ProtNLM"/>
    </source>
</evidence>
<proteinExistence type="predicted"/>
<dbReference type="OrthoDB" id="679547at2"/>
<dbReference type="Proteomes" id="UP000057981">
    <property type="component" value="Chromosome"/>
</dbReference>
<dbReference type="PATRIC" id="fig|1736674.3.peg.2277"/>
<reference evidence="1 2" key="1">
    <citation type="submission" date="2015-10" db="EMBL/GenBank/DDBJ databases">
        <authorList>
            <person name="Gilbert D.G."/>
        </authorList>
    </citation>
    <scope>NUCLEOTIDE SEQUENCE [LARGE SCALE GENOMIC DNA]</scope>
    <source>
        <strain evidence="2">HZ-22</strain>
    </source>
</reference>
<evidence type="ECO:0000313" key="1">
    <source>
        <dbReference type="EMBL" id="ALJ05642.1"/>
    </source>
</evidence>
<dbReference type="KEGG" id="ahz:APS56_11110"/>
<organism evidence="1 2">
    <name type="scientific">Pseudalgibacter alginicilyticus</name>
    <dbReference type="NCBI Taxonomy" id="1736674"/>
    <lineage>
        <taxon>Bacteria</taxon>
        <taxon>Pseudomonadati</taxon>
        <taxon>Bacteroidota</taxon>
        <taxon>Flavobacteriia</taxon>
        <taxon>Flavobacteriales</taxon>
        <taxon>Flavobacteriaceae</taxon>
        <taxon>Pseudalgibacter</taxon>
    </lineage>
</organism>
<accession>A0A0P0CYE0</accession>
<dbReference type="STRING" id="1736674.APS56_11110"/>
<name>A0A0P0CYE0_9FLAO</name>
<dbReference type="AlphaFoldDB" id="A0A0P0CYE0"/>
<dbReference type="Gene3D" id="2.60.40.10">
    <property type="entry name" value="Immunoglobulins"/>
    <property type="match status" value="1"/>
</dbReference>
<gene>
    <name evidence="1" type="ORF">APS56_11110</name>
</gene>
<dbReference type="InterPro" id="IPR013783">
    <property type="entry name" value="Ig-like_fold"/>
</dbReference>
<protein>
    <recommendedName>
        <fullName evidence="3">TonB-dependent receptor plug domain-containing protein</fullName>
    </recommendedName>
</protein>
<dbReference type="Gene3D" id="2.60.40.1930">
    <property type="match status" value="1"/>
</dbReference>
<sequence>MFLLIVLATTTWLFAQEKEHIPDIEKVYLHTDRSTYVLGESLWYKAYLVYAYNNLLFNHSTILYVELISPDSKIISRNKTKLIGGLGHGDFKLTDSMGIKKPGVYQIRAYTNWIQNFGDDFVFKKDIEIIDVFETERIANLNIEALGLSIKEEDENTIQTIKSNIDIQFFPEGGSLIENVSSVVAFKAVDNHGNPAKVQGQILDAHGELVTMFLSVHDGMGKFQLKPQQGMQYYAKIIDETNAEIEVSLPKVSSQGYLLSYRQIKDQNILTVKTNSETLLNQPNPLLTIRYATRAVPYFEETLSLEETSLSIELPKSDLPEGISQITLYDAQSRPQSERLVYVEKIHDLKVEISTDKTAYKPKEKVVVNVSSKSNTGEAVLASYSLSITDLNGITDEKSGGSNISSYFLMESDIRGNVHHPKYYFDVDNPSRLQHLDLLLLTQGWRDFLWKKLPEVTDSLDFKVEKGINITGRVNQLFGEKPIEGNDVDLVIFNKSFETFKTTTDNLGKFSFNDVMITGKGRMILTTKNKKGRNNGILVLDSIFKAPMDVNFTGNTNVATNLGTSSEKVLMSKNIYKKHVAFEVLPDNILDEVEIVGKKTDISEEVNIHEKMFQGYVVDESSPKFANIFEMLTYAIPSLDGNTRDLIKFGRNTGGSLIVINQTRILDPAEERADMIVDYLSEIQPDDVVKIEYDNSVLATMMFGNQAKNGVILITTKPNTNFEKKSRNDLSTIKQQVEGYHEARLFYVPNLETSNSNLDAKAAIRNTLYWNPYVHPDKTGVSQMEYYNSAVETNVKVTLEGLTATGIPVVVKTGYTIKK</sequence>
<dbReference type="EMBL" id="CP012898">
    <property type="protein sequence ID" value="ALJ05642.1"/>
    <property type="molecule type" value="Genomic_DNA"/>
</dbReference>
<evidence type="ECO:0000313" key="2">
    <source>
        <dbReference type="Proteomes" id="UP000057981"/>
    </source>
</evidence>
<keyword evidence="2" id="KW-1185">Reference proteome</keyword>
<dbReference type="RefSeq" id="WP_054728099.1">
    <property type="nucleotide sequence ID" value="NZ_CP012898.1"/>
</dbReference>